<feature type="chain" id="PRO_5041312987" evidence="3">
    <location>
        <begin position="30"/>
        <end position="124"/>
    </location>
</feature>
<evidence type="ECO:0000313" key="6">
    <source>
        <dbReference type="Proteomes" id="UP001165306"/>
    </source>
</evidence>
<dbReference type="Proteomes" id="UP001165306">
    <property type="component" value="Unassembled WGS sequence"/>
</dbReference>
<feature type="domain" description="EfeO-type cupredoxin-like" evidence="4">
    <location>
        <begin position="15"/>
        <end position="123"/>
    </location>
</feature>
<dbReference type="EMBL" id="JAMSLR010000001">
    <property type="protein sequence ID" value="MCM8748065.1"/>
    <property type="molecule type" value="Genomic_DNA"/>
</dbReference>
<keyword evidence="2" id="KW-0186">Copper</keyword>
<evidence type="ECO:0000259" key="4">
    <source>
        <dbReference type="Pfam" id="PF13473"/>
    </source>
</evidence>
<comment type="caution">
    <text evidence="5">The sequence shown here is derived from an EMBL/GenBank/DDBJ whole genome shotgun (WGS) entry which is preliminary data.</text>
</comment>
<dbReference type="PANTHER" id="PTHR38439">
    <property type="entry name" value="AURACYANIN-B"/>
    <property type="match status" value="1"/>
</dbReference>
<dbReference type="InterPro" id="IPR033138">
    <property type="entry name" value="Cu_oxidase_CS"/>
</dbReference>
<keyword evidence="3" id="KW-0732">Signal</keyword>
<proteinExistence type="predicted"/>
<dbReference type="PANTHER" id="PTHR38439:SF3">
    <property type="entry name" value="COPPER-RESISTANT CUPROPROTEIN COPI"/>
    <property type="match status" value="1"/>
</dbReference>
<keyword evidence="6" id="KW-1185">Reference proteome</keyword>
<evidence type="ECO:0000256" key="3">
    <source>
        <dbReference type="SAM" id="SignalP"/>
    </source>
</evidence>
<dbReference type="PROSITE" id="PS00079">
    <property type="entry name" value="MULTICOPPER_OXIDASE1"/>
    <property type="match status" value="1"/>
</dbReference>
<reference evidence="5" key="1">
    <citation type="submission" date="2022-06" db="EMBL/GenBank/DDBJ databases">
        <title>CFH 74404 Thermomicrobiaceae sp.</title>
        <authorList>
            <person name="Ming H."/>
            <person name="Li W.-J."/>
            <person name="Zhao Z."/>
        </authorList>
    </citation>
    <scope>NUCLEOTIDE SEQUENCE</scope>
    <source>
        <strain evidence="5">CFH 74404</strain>
    </source>
</reference>
<dbReference type="Pfam" id="PF13473">
    <property type="entry name" value="Cupredoxin_1"/>
    <property type="match status" value="1"/>
</dbReference>
<dbReference type="InterPro" id="IPR050845">
    <property type="entry name" value="Cu-binding_ET"/>
</dbReference>
<gene>
    <name evidence="5" type="ORF">NET02_02790</name>
</gene>
<sequence>MRARPVLAMLATAAVLVVVTAACIAPNRAAPTGESTEVRVVAREFAFEPAAIQVQAGRPITVILENQGAVEHEFEVHGVDFHLHAGPGQTVKGSLTIATPGTYDVTCEIPGHKEAGMAGELVVD</sequence>
<evidence type="ECO:0000313" key="5">
    <source>
        <dbReference type="EMBL" id="MCM8748065.1"/>
    </source>
</evidence>
<dbReference type="Gene3D" id="2.60.40.420">
    <property type="entry name" value="Cupredoxins - blue copper proteins"/>
    <property type="match status" value="1"/>
</dbReference>
<dbReference type="GO" id="GO:0046872">
    <property type="term" value="F:metal ion binding"/>
    <property type="evidence" value="ECO:0007669"/>
    <property type="project" value="UniProtKB-KW"/>
</dbReference>
<evidence type="ECO:0000256" key="2">
    <source>
        <dbReference type="ARBA" id="ARBA00023008"/>
    </source>
</evidence>
<dbReference type="InterPro" id="IPR008972">
    <property type="entry name" value="Cupredoxin"/>
</dbReference>
<dbReference type="AlphaFoldDB" id="A0AA42BA45"/>
<dbReference type="SUPFAM" id="SSF49503">
    <property type="entry name" value="Cupredoxins"/>
    <property type="match status" value="1"/>
</dbReference>
<accession>A0AA42BA45</accession>
<feature type="signal peptide" evidence="3">
    <location>
        <begin position="1"/>
        <end position="29"/>
    </location>
</feature>
<protein>
    <submittedName>
        <fullName evidence="5">Cupredoxin domain-containing protein</fullName>
    </submittedName>
</protein>
<dbReference type="RefSeq" id="WP_284055843.1">
    <property type="nucleotide sequence ID" value="NZ_JAMSLR010000001.1"/>
</dbReference>
<dbReference type="InterPro" id="IPR028096">
    <property type="entry name" value="EfeO_Cupredoxin"/>
</dbReference>
<name>A0AA42BA45_9BACT</name>
<dbReference type="PROSITE" id="PS51257">
    <property type="entry name" value="PROKAR_LIPOPROTEIN"/>
    <property type="match status" value="1"/>
</dbReference>
<evidence type="ECO:0000256" key="1">
    <source>
        <dbReference type="ARBA" id="ARBA00022723"/>
    </source>
</evidence>
<keyword evidence="1" id="KW-0479">Metal-binding</keyword>
<organism evidence="5 6">
    <name type="scientific">Thermalbibacter longus</name>
    <dbReference type="NCBI Taxonomy" id="2951981"/>
    <lineage>
        <taxon>Bacteria</taxon>
        <taxon>Pseudomonadati</taxon>
        <taxon>Thermomicrobiota</taxon>
        <taxon>Thermomicrobia</taxon>
        <taxon>Thermomicrobiales</taxon>
        <taxon>Thermomicrobiaceae</taxon>
        <taxon>Thermalbibacter</taxon>
    </lineage>
</organism>